<sequence>MEMFTFFHALNSAGLVFKGTRFQRTVGFRGLNNNPFATLFKFQLILEERPSRAKPGSLQTRLKSYISSVIHSHKSHSSIEEKLCKVVETLCQKNQAWPAKGNAESTFLTAFADSFVIGKFYLHLKGCHTALHKIVPKEPRNPLKRN</sequence>
<dbReference type="EMBL" id="BGPR01008187">
    <property type="protein sequence ID" value="GBN32124.1"/>
    <property type="molecule type" value="Genomic_DNA"/>
</dbReference>
<accession>A0A4Y2N0G3</accession>
<proteinExistence type="predicted"/>
<organism evidence="1 2">
    <name type="scientific">Araneus ventricosus</name>
    <name type="common">Orbweaver spider</name>
    <name type="synonym">Epeira ventricosa</name>
    <dbReference type="NCBI Taxonomy" id="182803"/>
    <lineage>
        <taxon>Eukaryota</taxon>
        <taxon>Metazoa</taxon>
        <taxon>Ecdysozoa</taxon>
        <taxon>Arthropoda</taxon>
        <taxon>Chelicerata</taxon>
        <taxon>Arachnida</taxon>
        <taxon>Araneae</taxon>
        <taxon>Araneomorphae</taxon>
        <taxon>Entelegynae</taxon>
        <taxon>Araneoidea</taxon>
        <taxon>Araneidae</taxon>
        <taxon>Araneus</taxon>
    </lineage>
</organism>
<protein>
    <submittedName>
        <fullName evidence="1">Uncharacterized protein</fullName>
    </submittedName>
</protein>
<evidence type="ECO:0000313" key="2">
    <source>
        <dbReference type="Proteomes" id="UP000499080"/>
    </source>
</evidence>
<reference evidence="1 2" key="1">
    <citation type="journal article" date="2019" name="Sci. Rep.">
        <title>Orb-weaving spider Araneus ventricosus genome elucidates the spidroin gene catalogue.</title>
        <authorList>
            <person name="Kono N."/>
            <person name="Nakamura H."/>
            <person name="Ohtoshi R."/>
            <person name="Moran D.A.P."/>
            <person name="Shinohara A."/>
            <person name="Yoshida Y."/>
            <person name="Fujiwara M."/>
            <person name="Mori M."/>
            <person name="Tomita M."/>
            <person name="Arakawa K."/>
        </authorList>
    </citation>
    <scope>NUCLEOTIDE SEQUENCE [LARGE SCALE GENOMIC DNA]</scope>
</reference>
<evidence type="ECO:0000313" key="1">
    <source>
        <dbReference type="EMBL" id="GBN32124.1"/>
    </source>
</evidence>
<gene>
    <name evidence="1" type="ORF">AVEN_35013_1</name>
</gene>
<name>A0A4Y2N0G3_ARAVE</name>
<comment type="caution">
    <text evidence="1">The sequence shown here is derived from an EMBL/GenBank/DDBJ whole genome shotgun (WGS) entry which is preliminary data.</text>
</comment>
<dbReference type="Proteomes" id="UP000499080">
    <property type="component" value="Unassembled WGS sequence"/>
</dbReference>
<keyword evidence="2" id="KW-1185">Reference proteome</keyword>
<dbReference type="AlphaFoldDB" id="A0A4Y2N0G3"/>